<evidence type="ECO:0000256" key="2">
    <source>
        <dbReference type="ARBA" id="ARBA00022823"/>
    </source>
</evidence>
<accession>A0A7V2T1J2</accession>
<dbReference type="InterPro" id="IPR011053">
    <property type="entry name" value="Single_hybrid_motif"/>
</dbReference>
<dbReference type="PANTHER" id="PTHR11715:SF3">
    <property type="entry name" value="GLYCINE CLEAVAGE SYSTEM H PROTEIN-RELATED"/>
    <property type="match status" value="1"/>
</dbReference>
<dbReference type="InterPro" id="IPR002930">
    <property type="entry name" value="GCV_H"/>
</dbReference>
<dbReference type="CDD" id="cd06848">
    <property type="entry name" value="GCS_H"/>
    <property type="match status" value="1"/>
</dbReference>
<comment type="subunit">
    <text evidence="3">The glycine cleavage system is composed of four proteins: P, T, L and H.</text>
</comment>
<dbReference type="GO" id="GO:0009249">
    <property type="term" value="P:protein lipoylation"/>
    <property type="evidence" value="ECO:0007669"/>
    <property type="project" value="TreeGrafter"/>
</dbReference>
<dbReference type="PROSITE" id="PS00189">
    <property type="entry name" value="LIPOYL"/>
    <property type="match status" value="1"/>
</dbReference>
<dbReference type="EMBL" id="DRMS01000434">
    <property type="protein sequence ID" value="HFC93434.1"/>
    <property type="molecule type" value="Genomic_DNA"/>
</dbReference>
<dbReference type="PANTHER" id="PTHR11715">
    <property type="entry name" value="GLYCINE CLEAVAGE SYSTEM H PROTEIN"/>
    <property type="match status" value="1"/>
</dbReference>
<comment type="similarity">
    <text evidence="1 3">Belongs to the GcvH family.</text>
</comment>
<dbReference type="SUPFAM" id="SSF51230">
    <property type="entry name" value="Single hybrid motif"/>
    <property type="match status" value="1"/>
</dbReference>
<dbReference type="InterPro" id="IPR017453">
    <property type="entry name" value="GCV_H_sub"/>
</dbReference>
<sequence length="130" mass="14231">MSTNIPEELLYTKSHEWVRDNKDGTATIGITDHAQELLGDVVYVELPEDGSVFGPEDPAGVIESVKAASDFYSPLAGEVVAINETLDDEPELINSEPYGDGWVITLKLEDTDDLKELLDANAYMNEIAES</sequence>
<dbReference type="HAMAP" id="MF_00272">
    <property type="entry name" value="GcvH"/>
    <property type="match status" value="1"/>
</dbReference>
<proteinExistence type="inferred from homology"/>
<evidence type="ECO:0000256" key="4">
    <source>
        <dbReference type="PIRSR" id="PIRSR617453-50"/>
    </source>
</evidence>
<dbReference type="GO" id="GO:0019464">
    <property type="term" value="P:glycine decarboxylation via glycine cleavage system"/>
    <property type="evidence" value="ECO:0007669"/>
    <property type="project" value="UniProtKB-UniRule"/>
</dbReference>
<gene>
    <name evidence="3 6" type="primary">gcvH</name>
    <name evidence="6" type="ORF">ENJ51_11555</name>
</gene>
<comment type="function">
    <text evidence="3">The glycine cleavage system catalyzes the degradation of glycine. The H protein shuttles the methylamine group of glycine from the P protein to the T protein.</text>
</comment>
<comment type="cofactor">
    <cofactor evidence="3">
        <name>(R)-lipoate</name>
        <dbReference type="ChEBI" id="CHEBI:83088"/>
    </cofactor>
    <text evidence="3">Binds 1 lipoyl cofactor covalently.</text>
</comment>
<keyword evidence="2 3" id="KW-0450">Lipoyl</keyword>
<name>A0A7V2T1J2_LEUMU</name>
<feature type="domain" description="Lipoyl-binding" evidence="5">
    <location>
        <begin position="25"/>
        <end position="107"/>
    </location>
</feature>
<protein>
    <recommendedName>
        <fullName evidence="3">Glycine cleavage system H protein</fullName>
    </recommendedName>
</protein>
<evidence type="ECO:0000313" key="6">
    <source>
        <dbReference type="EMBL" id="HFC93434.1"/>
    </source>
</evidence>
<dbReference type="AlphaFoldDB" id="A0A7V2T1J2"/>
<dbReference type="NCBIfam" id="NF002270">
    <property type="entry name" value="PRK01202.1"/>
    <property type="match status" value="1"/>
</dbReference>
<dbReference type="Proteomes" id="UP000885750">
    <property type="component" value="Unassembled WGS sequence"/>
</dbReference>
<feature type="modified residue" description="N6-lipoyllysine" evidence="3 4">
    <location>
        <position position="66"/>
    </location>
</feature>
<evidence type="ECO:0000256" key="3">
    <source>
        <dbReference type="HAMAP-Rule" id="MF_00272"/>
    </source>
</evidence>
<dbReference type="NCBIfam" id="TIGR00527">
    <property type="entry name" value="gcvH"/>
    <property type="match status" value="1"/>
</dbReference>
<dbReference type="PROSITE" id="PS50968">
    <property type="entry name" value="BIOTINYL_LIPOYL"/>
    <property type="match status" value="1"/>
</dbReference>
<dbReference type="InterPro" id="IPR003016">
    <property type="entry name" value="2-oxoA_DH_lipoyl-BS"/>
</dbReference>
<evidence type="ECO:0000256" key="1">
    <source>
        <dbReference type="ARBA" id="ARBA00009249"/>
    </source>
</evidence>
<dbReference type="Pfam" id="PF01597">
    <property type="entry name" value="GCV_H"/>
    <property type="match status" value="1"/>
</dbReference>
<dbReference type="GO" id="GO:0005737">
    <property type="term" value="C:cytoplasm"/>
    <property type="evidence" value="ECO:0007669"/>
    <property type="project" value="TreeGrafter"/>
</dbReference>
<dbReference type="GO" id="GO:0005960">
    <property type="term" value="C:glycine cleavage complex"/>
    <property type="evidence" value="ECO:0007669"/>
    <property type="project" value="InterPro"/>
</dbReference>
<organism evidence="6">
    <name type="scientific">Leucothrix mucor</name>
    <dbReference type="NCBI Taxonomy" id="45248"/>
    <lineage>
        <taxon>Bacteria</taxon>
        <taxon>Pseudomonadati</taxon>
        <taxon>Pseudomonadota</taxon>
        <taxon>Gammaproteobacteria</taxon>
        <taxon>Thiotrichales</taxon>
        <taxon>Thiotrichaceae</taxon>
        <taxon>Leucothrix</taxon>
    </lineage>
</organism>
<evidence type="ECO:0000259" key="5">
    <source>
        <dbReference type="PROSITE" id="PS50968"/>
    </source>
</evidence>
<dbReference type="Gene3D" id="2.40.50.100">
    <property type="match status" value="1"/>
</dbReference>
<dbReference type="InterPro" id="IPR033753">
    <property type="entry name" value="GCV_H/Fam206"/>
</dbReference>
<reference evidence="6" key="1">
    <citation type="journal article" date="2020" name="mSystems">
        <title>Genome- and Community-Level Interaction Insights into Carbon Utilization and Element Cycling Functions of Hydrothermarchaeota in Hydrothermal Sediment.</title>
        <authorList>
            <person name="Zhou Z."/>
            <person name="Liu Y."/>
            <person name="Xu W."/>
            <person name="Pan J."/>
            <person name="Luo Z.H."/>
            <person name="Li M."/>
        </authorList>
    </citation>
    <scope>NUCLEOTIDE SEQUENCE [LARGE SCALE GENOMIC DNA]</scope>
    <source>
        <strain evidence="6">HyVt-493</strain>
    </source>
</reference>
<comment type="caution">
    <text evidence="6">The sequence shown here is derived from an EMBL/GenBank/DDBJ whole genome shotgun (WGS) entry which is preliminary data.</text>
</comment>
<dbReference type="InterPro" id="IPR000089">
    <property type="entry name" value="Biotin_lipoyl"/>
</dbReference>